<dbReference type="Pfam" id="PF18759">
    <property type="entry name" value="Plavaka"/>
    <property type="match status" value="1"/>
</dbReference>
<feature type="compositionally biased region" description="Low complexity" evidence="2">
    <location>
        <begin position="1671"/>
        <end position="1685"/>
    </location>
</feature>
<evidence type="ECO:0000256" key="2">
    <source>
        <dbReference type="SAM" id="MobiDB-lite"/>
    </source>
</evidence>
<feature type="region of interest" description="Disordered" evidence="2">
    <location>
        <begin position="1635"/>
        <end position="1711"/>
    </location>
</feature>
<dbReference type="InterPro" id="IPR045341">
    <property type="entry name" value="DUF6532"/>
</dbReference>
<name>A0A8H5C7L7_9AGAR</name>
<feature type="compositionally biased region" description="Basic and acidic residues" evidence="2">
    <location>
        <begin position="225"/>
        <end position="235"/>
    </location>
</feature>
<feature type="compositionally biased region" description="Low complexity" evidence="2">
    <location>
        <begin position="1238"/>
        <end position="1250"/>
    </location>
</feature>
<feature type="compositionally biased region" description="Basic and acidic residues" evidence="2">
    <location>
        <begin position="138"/>
        <end position="150"/>
    </location>
</feature>
<keyword evidence="1" id="KW-0479">Metal-binding</keyword>
<sequence>MTMAYTCAVCGREFSTQGNRKKHIQNKKDNGHREYLRKEADARAAQYSRTFNPPSQPTTSTTSPPSSTTGSGVASFSAVQELPAESSDVEMLDDLPLSYDGMEVDDEGTASSDHYDDDDSEMSDDQDLGGLISAPDYDSERGEENDLLDKFEEDNAVLERIWNEELQKIAESGSVANPFNFLPDPEEGASGTGDSKSEADDSTMMKSEEDYSVSNSEDDGLIDGATRKLDRSLTKDDDDEPRSWRWHPTAGQILRHEPGIFQRWEELFSEIKVEEGSSRKSVGYHPFTSRVDWEVAQWAIKEKVSQKSFDRLLQIPEIKERLGLSYNNSRSMLKLIDVIPDRCGQWYTKQLSFRDQPNETFIIHHRDPIKAIKGLWGDPAFVNHLVYKPANLFCGSKQTEEERVFSEMWTADFWNSVQMCIPKGGTVCPVIIATDKTQLTQFSGSKVAYPVYLTIGNIPKSLRRQPSSRACVLIAYLSVDKPQSSGSDSKSKKKLSKTALKMKNYELFHCSMAHVLEPLKKAGNASGNGIEMVGGDGAVRRVYPLLAAYAADYPEQCLITCTKSGTCPKCRRKAKELELPNSGDLKTPLWTVSVIKEARIQANDSRKKVGNIHKYAMKHYDVAAGTFDPFWAGFPLADIHRCIAPDILHQCYQGVFKHLVKWIQSIVGEKELDRRLQMLPPSSGVHYFKNGISGLTQLSGAEHKQIARVFLASLVGKVSPQGIKACRSLLHFIYLAQYPIHDQETLKYMVKELKTWNINRSYFVEHGVRSDFNIPKFHSLTHYVASIRWLGTTDNYNTEMFERLHIDFAKEGWRASNKRDHFPQMVQWLSRQEKVAYFDYYQSWSDSTNTLEDLALDLNDPVAVSDANTMVVTCESSSSAGNLTHEECDSFKLESFQTGRDVNSRASTRASSSGTARRSKKTLLLAQPNDLSETNIQIAKFSHEPRKSLARIARSHGAPSFILQLKVYLNSLLPSSQQASSQADLLQGSLPFTSLDIWHHFKFMPFNLFDDKSDVTKETVKAAPAWRKNSVSRYDTVIVLETDKAGATAVIGCRVARLKVIFCLPKVVNLISGLKIAAPSNWPTTPLAYVEWFTQFDKKPDPVTEMYQVKPILPDSASTTGRNSCMLVPSKEEWDMGWTSENILDKCSSFHVNNLQNWFMLPVFYTSGCLCTQAPIRCYTLHKHASRTSHNAEREGRVEKTKYARRLCDSLARVPVTLHLLPIMGKRRGSATAQAPVSTRSSSRRGSNNSPAVLANHATDPPTRKPTRKRKLVEPDNLLPSEDIQEYVPTLLHTGQSADVKGTKRSRGSKVDATLNADGIAFLNGIGVTPPVRPIGGNVSEVDMSDDESGEDDSDDDTTRGDDLIVQDISKNKGLQGLKTKEIRGKILKTDFDSPRLASFTRLCTRKAVCLLNIFPETSSFAWPIVHEEINRLKAEGKGQELDEELKMVEKNPLEMEKLEKYMFYSTSNVRYDFAQHADAANWLIANQKFHHGKVYLEARTTNNAPFRSPLVPMILRGYLIESRPNLDQLLVKHLHLIQRIPVHLIVMIAVLIHHSLSEYTSGTKTNNHLSGANLGRSYRVITKTMDGLVQNSPTYVDLLECDLYTEMMTAGPEIVPPETYDYSALEKQARTELEGKAVTSAAGHRPEGNAAGSSKKRKTSKKDNAITYASTSSNQSRPSNSSTPLFVDGSESDIQSVRGGSDGNGGDGNDGGSDYYNMWISLWSVNNQSRIV</sequence>
<proteinExistence type="predicted"/>
<dbReference type="GO" id="GO:0008270">
    <property type="term" value="F:zinc ion binding"/>
    <property type="evidence" value="ECO:0007669"/>
    <property type="project" value="UniProtKB-KW"/>
</dbReference>
<evidence type="ECO:0000313" key="4">
    <source>
        <dbReference type="EMBL" id="KAF5336750.1"/>
    </source>
</evidence>
<feature type="compositionally biased region" description="Acidic residues" evidence="2">
    <location>
        <begin position="115"/>
        <end position="127"/>
    </location>
</feature>
<dbReference type="InterPro" id="IPR013087">
    <property type="entry name" value="Znf_C2H2_type"/>
</dbReference>
<accession>A0A8H5C7L7</accession>
<dbReference type="InterPro" id="IPR041078">
    <property type="entry name" value="Plavaka"/>
</dbReference>
<feature type="region of interest" description="Disordered" evidence="2">
    <location>
        <begin position="1332"/>
        <end position="1365"/>
    </location>
</feature>
<keyword evidence="5" id="KW-1185">Reference proteome</keyword>
<keyword evidence="1" id="KW-0863">Zinc-finger</keyword>
<dbReference type="Proteomes" id="UP000518752">
    <property type="component" value="Unassembled WGS sequence"/>
</dbReference>
<reference evidence="4 5" key="1">
    <citation type="journal article" date="2020" name="ISME J.">
        <title>Uncovering the hidden diversity of litter-decomposition mechanisms in mushroom-forming fungi.</title>
        <authorList>
            <person name="Floudas D."/>
            <person name="Bentzer J."/>
            <person name="Ahren D."/>
            <person name="Johansson T."/>
            <person name="Persson P."/>
            <person name="Tunlid A."/>
        </authorList>
    </citation>
    <scope>NUCLEOTIDE SEQUENCE [LARGE SCALE GENOMIC DNA]</scope>
    <source>
        <strain evidence="4 5">CBS 406.79</strain>
    </source>
</reference>
<organism evidence="4 5">
    <name type="scientific">Collybiopsis confluens</name>
    <dbReference type="NCBI Taxonomy" id="2823264"/>
    <lineage>
        <taxon>Eukaryota</taxon>
        <taxon>Fungi</taxon>
        <taxon>Dikarya</taxon>
        <taxon>Basidiomycota</taxon>
        <taxon>Agaricomycotina</taxon>
        <taxon>Agaricomycetes</taxon>
        <taxon>Agaricomycetidae</taxon>
        <taxon>Agaricales</taxon>
        <taxon>Marasmiineae</taxon>
        <taxon>Omphalotaceae</taxon>
        <taxon>Collybiopsis</taxon>
    </lineage>
</organism>
<dbReference type="PROSITE" id="PS50157">
    <property type="entry name" value="ZINC_FINGER_C2H2_2"/>
    <property type="match status" value="1"/>
</dbReference>
<feature type="domain" description="C2H2-type" evidence="3">
    <location>
        <begin position="5"/>
        <end position="34"/>
    </location>
</feature>
<protein>
    <recommendedName>
        <fullName evidence="3">C2H2-type domain-containing protein</fullName>
    </recommendedName>
</protein>
<feature type="region of interest" description="Disordered" evidence="2">
    <location>
        <begin position="1227"/>
        <end position="1281"/>
    </location>
</feature>
<feature type="compositionally biased region" description="Low complexity" evidence="2">
    <location>
        <begin position="57"/>
        <end position="69"/>
    </location>
</feature>
<gene>
    <name evidence="4" type="ORF">D9757_015083</name>
</gene>
<feature type="region of interest" description="Disordered" evidence="2">
    <location>
        <begin position="38"/>
        <end position="150"/>
    </location>
</feature>
<keyword evidence="1" id="KW-0862">Zinc</keyword>
<comment type="caution">
    <text evidence="4">The sequence shown here is derived from an EMBL/GenBank/DDBJ whole genome shotgun (WGS) entry which is preliminary data.</text>
</comment>
<evidence type="ECO:0000256" key="1">
    <source>
        <dbReference type="PROSITE-ProRule" id="PRU00042"/>
    </source>
</evidence>
<feature type="compositionally biased region" description="Acidic residues" evidence="2">
    <location>
        <begin position="1343"/>
        <end position="1356"/>
    </location>
</feature>
<dbReference type="OrthoDB" id="3232941at2759"/>
<evidence type="ECO:0000313" key="5">
    <source>
        <dbReference type="Proteomes" id="UP000518752"/>
    </source>
</evidence>
<feature type="compositionally biased region" description="Gly residues" evidence="2">
    <location>
        <begin position="1701"/>
        <end position="1711"/>
    </location>
</feature>
<dbReference type="EMBL" id="JAACJN010000628">
    <property type="protein sequence ID" value="KAF5336750.1"/>
    <property type="molecule type" value="Genomic_DNA"/>
</dbReference>
<feature type="region of interest" description="Disordered" evidence="2">
    <location>
        <begin position="177"/>
        <end position="245"/>
    </location>
</feature>
<evidence type="ECO:0000259" key="3">
    <source>
        <dbReference type="PROSITE" id="PS50157"/>
    </source>
</evidence>
<dbReference type="Pfam" id="PF20149">
    <property type="entry name" value="DUF6532"/>
    <property type="match status" value="1"/>
</dbReference>